<evidence type="ECO:0000256" key="2">
    <source>
        <dbReference type="ARBA" id="ARBA00016013"/>
    </source>
</evidence>
<keyword evidence="10" id="KW-1185">Reference proteome</keyword>
<dbReference type="Pfam" id="PF13860">
    <property type="entry name" value="FlgD_ig"/>
    <property type="match status" value="1"/>
</dbReference>
<evidence type="ECO:0000259" key="7">
    <source>
        <dbReference type="Pfam" id="PF13860"/>
    </source>
</evidence>
<protein>
    <recommendedName>
        <fullName evidence="2 5">Basal-body rod modification protein FlgD</fullName>
    </recommendedName>
</protein>
<dbReference type="Pfam" id="PF13861">
    <property type="entry name" value="FLgD_tudor"/>
    <property type="match status" value="1"/>
</dbReference>
<dbReference type="RefSeq" id="WP_327619597.1">
    <property type="nucleotide sequence ID" value="NZ_JAYWTM010000029.1"/>
</dbReference>
<evidence type="ECO:0000256" key="1">
    <source>
        <dbReference type="ARBA" id="ARBA00010577"/>
    </source>
</evidence>
<feature type="domain" description="FlgD Tudor-like" evidence="8">
    <location>
        <begin position="86"/>
        <end position="220"/>
    </location>
</feature>
<dbReference type="Proteomes" id="UP001309705">
    <property type="component" value="Unassembled WGS sequence"/>
</dbReference>
<dbReference type="Pfam" id="PF03963">
    <property type="entry name" value="FlgD"/>
    <property type="match status" value="1"/>
</dbReference>
<dbReference type="InterPro" id="IPR005648">
    <property type="entry name" value="FlgD"/>
</dbReference>
<dbReference type="Gene3D" id="2.60.40.4070">
    <property type="match status" value="1"/>
</dbReference>
<comment type="similarity">
    <text evidence="1 5">Belongs to the FlgD family.</text>
</comment>
<proteinExistence type="inferred from homology"/>
<evidence type="ECO:0000256" key="6">
    <source>
        <dbReference type="SAM" id="MobiDB-lite"/>
    </source>
</evidence>
<accession>A0ABU6JW27</accession>
<dbReference type="InterPro" id="IPR025965">
    <property type="entry name" value="FlgD/Vpr_Ig-like"/>
</dbReference>
<comment type="function">
    <text evidence="4 5">Required for flagellar hook formation. May act as a scaffolding protein.</text>
</comment>
<dbReference type="InterPro" id="IPR025963">
    <property type="entry name" value="FLgD_Tudor"/>
</dbReference>
<keyword evidence="9" id="KW-0282">Flagellum</keyword>
<feature type="domain" description="FlgD/Vpr Ig-like" evidence="7">
    <location>
        <begin position="103"/>
        <end position="181"/>
    </location>
</feature>
<evidence type="ECO:0000313" key="10">
    <source>
        <dbReference type="Proteomes" id="UP001309705"/>
    </source>
</evidence>
<gene>
    <name evidence="9" type="primary">flgD</name>
    <name evidence="9" type="ORF">VSX58_19795</name>
</gene>
<keyword evidence="3 5" id="KW-1005">Bacterial flagellum biogenesis</keyword>
<feature type="region of interest" description="Disordered" evidence="6">
    <location>
        <begin position="1"/>
        <end position="27"/>
    </location>
</feature>
<comment type="caution">
    <text evidence="9">The sequence shown here is derived from an EMBL/GenBank/DDBJ whole genome shotgun (WGS) entry which is preliminary data.</text>
</comment>
<organism evidence="9 10">
    <name type="scientific">Brenneria populi</name>
    <dbReference type="NCBI Taxonomy" id="1505588"/>
    <lineage>
        <taxon>Bacteria</taxon>
        <taxon>Pseudomonadati</taxon>
        <taxon>Pseudomonadota</taxon>
        <taxon>Gammaproteobacteria</taxon>
        <taxon>Enterobacterales</taxon>
        <taxon>Pectobacteriaceae</taxon>
        <taxon>Brenneria</taxon>
    </lineage>
</organism>
<reference evidence="9 10" key="1">
    <citation type="journal article" date="2017" name="Int. J. Syst. Evol. Microbiol.">
        <title>Brenneria populi subsp. brevivirga subsp. nov. isolated from symptomatic bark of Populus x euramericana canker, and description of Brenneria populi subsp. populi subsp. nov.</title>
        <authorList>
            <person name="Zheng M.H."/>
            <person name="Piao C.G."/>
            <person name="Xue H."/>
            <person name="Guo M.W."/>
            <person name="Li Y."/>
        </authorList>
    </citation>
    <scope>NUCLEOTIDE SEQUENCE [LARGE SCALE GENOMIC DNA]</scope>
    <source>
        <strain evidence="9 10">D9-5</strain>
    </source>
</reference>
<dbReference type="EMBL" id="JAYWTM010000029">
    <property type="protein sequence ID" value="MEC5344842.1"/>
    <property type="molecule type" value="Genomic_DNA"/>
</dbReference>
<sequence>MSVAVSLTESTNSATTTSSSSSTATSSSDLQDQFLTLLVAQLQNQDPTDPMDNSELVTQMAQISTLSGIEELNTTLGSIGTQLDESNALQASSLIGSGVLIDGDSITVGEDGSTTAFGVELENDASDVTVTISDSSGNTVRTVDLGSQSAGVLAYTWDGTNDSGTAVDAGTYTFSVAATSSSGGSVTATELTYAQVYGVSTDDSTLNLGLAGTATLDDVKLII</sequence>
<evidence type="ECO:0000256" key="4">
    <source>
        <dbReference type="ARBA" id="ARBA00024746"/>
    </source>
</evidence>
<evidence type="ECO:0000313" key="9">
    <source>
        <dbReference type="EMBL" id="MEC5344842.1"/>
    </source>
</evidence>
<keyword evidence="9" id="KW-0966">Cell projection</keyword>
<dbReference type="NCBIfam" id="NF005176">
    <property type="entry name" value="PRK06655.1-1"/>
    <property type="match status" value="1"/>
</dbReference>
<evidence type="ECO:0000256" key="3">
    <source>
        <dbReference type="ARBA" id="ARBA00022795"/>
    </source>
</evidence>
<dbReference type="Gene3D" id="2.30.30.910">
    <property type="match status" value="1"/>
</dbReference>
<evidence type="ECO:0000259" key="8">
    <source>
        <dbReference type="Pfam" id="PF13861"/>
    </source>
</evidence>
<evidence type="ECO:0000256" key="5">
    <source>
        <dbReference type="RuleBase" id="RU362076"/>
    </source>
</evidence>
<name>A0ABU6JW27_9GAMM</name>
<keyword evidence="9" id="KW-0969">Cilium</keyword>